<proteinExistence type="predicted"/>
<sequence length="395" mass="42852">MNRSVLISGAGIGGPTLAFWLARYGYAVTVVEQASQLRASGSAVDFRGDQLALLERMGILDDLRACESHMGDLKIVDGTGKHVSTLPAMLFSGELEIDRGDLAQILYHHTKDHTEYVFGDRITALTQHEHGVDVTFERSAPRTFGLVIGADGLHSAVRRLAFGDEAQFKTDLGYYAASFSVPNTFGLDHSGWIYNEPNRYVNLSSGRDTRRAIATFVFGTEPVAYNRRDPQQQMRIVAEHYSGAGWMVPQLLAAMGNATDLYFDSLSQIKLESWSRGRVAVLGDAAWSAGPGGNGTGHAMLGAYTLAGELAAAGGDFQAGFARYEEIMRPIMDKSQKFAAGAGKFLVPPTDGKIRSRNRTYRILSSKLMTGVFTKMAKKNADTGDLKDYSVSAAA</sequence>
<dbReference type="Pfam" id="PF01494">
    <property type="entry name" value="FAD_binding_3"/>
    <property type="match status" value="1"/>
</dbReference>
<dbReference type="RefSeq" id="WP_344312805.1">
    <property type="nucleotide sequence ID" value="NZ_BAAANY010000020.1"/>
</dbReference>
<dbReference type="Proteomes" id="UP001500618">
    <property type="component" value="Unassembled WGS sequence"/>
</dbReference>
<dbReference type="InterPro" id="IPR002938">
    <property type="entry name" value="FAD-bd"/>
</dbReference>
<organism evidence="2 3">
    <name type="scientific">Fodinicola feengrottensis</name>
    <dbReference type="NCBI Taxonomy" id="435914"/>
    <lineage>
        <taxon>Bacteria</taxon>
        <taxon>Bacillati</taxon>
        <taxon>Actinomycetota</taxon>
        <taxon>Actinomycetes</taxon>
        <taxon>Mycobacteriales</taxon>
        <taxon>Fodinicola</taxon>
    </lineage>
</organism>
<dbReference type="GO" id="GO:0004497">
    <property type="term" value="F:monooxygenase activity"/>
    <property type="evidence" value="ECO:0007669"/>
    <property type="project" value="UniProtKB-KW"/>
</dbReference>
<dbReference type="InterPro" id="IPR036188">
    <property type="entry name" value="FAD/NAD-bd_sf"/>
</dbReference>
<dbReference type="PANTHER" id="PTHR46865:SF2">
    <property type="entry name" value="MONOOXYGENASE"/>
    <property type="match status" value="1"/>
</dbReference>
<dbReference type="SUPFAM" id="SSF51905">
    <property type="entry name" value="FAD/NAD(P)-binding domain"/>
    <property type="match status" value="1"/>
</dbReference>
<dbReference type="Gene3D" id="3.50.50.60">
    <property type="entry name" value="FAD/NAD(P)-binding domain"/>
    <property type="match status" value="1"/>
</dbReference>
<feature type="domain" description="FAD-binding" evidence="1">
    <location>
        <begin position="4"/>
        <end position="328"/>
    </location>
</feature>
<dbReference type="PANTHER" id="PTHR46865">
    <property type="entry name" value="OXIDOREDUCTASE-RELATED"/>
    <property type="match status" value="1"/>
</dbReference>
<keyword evidence="2" id="KW-0560">Oxidoreductase</keyword>
<dbReference type="Gene3D" id="3.30.9.10">
    <property type="entry name" value="D-Amino Acid Oxidase, subunit A, domain 2"/>
    <property type="match status" value="1"/>
</dbReference>
<dbReference type="InterPro" id="IPR051704">
    <property type="entry name" value="FAD_aromatic-hydroxylase"/>
</dbReference>
<name>A0ABN2HVA1_9ACTN</name>
<comment type="caution">
    <text evidence="2">The sequence shown here is derived from an EMBL/GenBank/DDBJ whole genome shotgun (WGS) entry which is preliminary data.</text>
</comment>
<gene>
    <name evidence="2" type="ORF">GCM10009765_48910</name>
</gene>
<evidence type="ECO:0000313" key="3">
    <source>
        <dbReference type="Proteomes" id="UP001500618"/>
    </source>
</evidence>
<keyword evidence="2" id="KW-0503">Monooxygenase</keyword>
<accession>A0ABN2HVA1</accession>
<protein>
    <submittedName>
        <fullName evidence="2">FAD-dependent monooxygenase</fullName>
    </submittedName>
</protein>
<dbReference type="EMBL" id="BAAANY010000020">
    <property type="protein sequence ID" value="GAA1693863.1"/>
    <property type="molecule type" value="Genomic_DNA"/>
</dbReference>
<dbReference type="PRINTS" id="PR00420">
    <property type="entry name" value="RNGMNOXGNASE"/>
</dbReference>
<reference evidence="2 3" key="1">
    <citation type="journal article" date="2019" name="Int. J. Syst. Evol. Microbiol.">
        <title>The Global Catalogue of Microorganisms (GCM) 10K type strain sequencing project: providing services to taxonomists for standard genome sequencing and annotation.</title>
        <authorList>
            <consortium name="The Broad Institute Genomics Platform"/>
            <consortium name="The Broad Institute Genome Sequencing Center for Infectious Disease"/>
            <person name="Wu L."/>
            <person name="Ma J."/>
        </authorList>
    </citation>
    <scope>NUCLEOTIDE SEQUENCE [LARGE SCALE GENOMIC DNA]</scope>
    <source>
        <strain evidence="2 3">JCM 14718</strain>
    </source>
</reference>
<evidence type="ECO:0000259" key="1">
    <source>
        <dbReference type="Pfam" id="PF01494"/>
    </source>
</evidence>
<keyword evidence="3" id="KW-1185">Reference proteome</keyword>
<evidence type="ECO:0000313" key="2">
    <source>
        <dbReference type="EMBL" id="GAA1693863.1"/>
    </source>
</evidence>